<keyword evidence="6" id="KW-0648">Protein biosynthesis</keyword>
<comment type="catalytic activity">
    <reaction evidence="9">
        <text>tRNA(Leu) + L-leucine + ATP = L-leucyl-tRNA(Leu) + AMP + diphosphate</text>
        <dbReference type="Rhea" id="RHEA:11688"/>
        <dbReference type="Rhea" id="RHEA-COMP:9613"/>
        <dbReference type="Rhea" id="RHEA-COMP:9622"/>
        <dbReference type="ChEBI" id="CHEBI:30616"/>
        <dbReference type="ChEBI" id="CHEBI:33019"/>
        <dbReference type="ChEBI" id="CHEBI:57427"/>
        <dbReference type="ChEBI" id="CHEBI:78442"/>
        <dbReference type="ChEBI" id="CHEBI:78494"/>
        <dbReference type="ChEBI" id="CHEBI:456215"/>
        <dbReference type="EC" id="6.1.1.4"/>
    </reaction>
</comment>
<dbReference type="Gene3D" id="3.40.50.620">
    <property type="entry name" value="HUPs"/>
    <property type="match status" value="1"/>
</dbReference>
<evidence type="ECO:0000256" key="1">
    <source>
        <dbReference type="ARBA" id="ARBA00005594"/>
    </source>
</evidence>
<evidence type="ECO:0000256" key="3">
    <source>
        <dbReference type="ARBA" id="ARBA00022598"/>
    </source>
</evidence>
<proteinExistence type="inferred from homology"/>
<dbReference type="Gene3D" id="3.90.740.10">
    <property type="entry name" value="Valyl/Leucyl/Isoleucyl-tRNA synthetase, editing domain"/>
    <property type="match status" value="1"/>
</dbReference>
<feature type="region of interest" description="Disordered" evidence="10">
    <location>
        <begin position="155"/>
        <end position="175"/>
    </location>
</feature>
<dbReference type="InterPro" id="IPR002300">
    <property type="entry name" value="aa-tRNA-synth_Ia"/>
</dbReference>
<dbReference type="Gene3D" id="1.10.730.10">
    <property type="entry name" value="Isoleucyl-tRNA Synthetase, Domain 1"/>
    <property type="match status" value="1"/>
</dbReference>
<dbReference type="InterPro" id="IPR004493">
    <property type="entry name" value="Leu-tRNA-synth_Ia_arc/euk"/>
</dbReference>
<keyword evidence="7" id="KW-0030">Aminoacyl-tRNA synthetase</keyword>
<dbReference type="GO" id="GO:0006429">
    <property type="term" value="P:leucyl-tRNA aminoacylation"/>
    <property type="evidence" value="ECO:0007669"/>
    <property type="project" value="InterPro"/>
</dbReference>
<dbReference type="FunFam" id="3.90.740.10:FF:000001">
    <property type="entry name" value="Leucine--tRNA ligase, cytoplasmic"/>
    <property type="match status" value="1"/>
</dbReference>
<dbReference type="CDD" id="cd00812">
    <property type="entry name" value="LeuRS_core"/>
    <property type="match status" value="1"/>
</dbReference>
<dbReference type="VEuPathDB" id="FungiDB:YALI1_E29319g"/>
<dbReference type="CDD" id="cd07959">
    <property type="entry name" value="Anticodon_Ia_Leu_AEc"/>
    <property type="match status" value="1"/>
</dbReference>
<dbReference type="InterPro" id="IPR013155">
    <property type="entry name" value="M/V/L/I-tRNA-synth_anticd-bd"/>
</dbReference>
<feature type="domain" description="Aminoacyl-tRNA synthetase class Ia" evidence="11">
    <location>
        <begin position="81"/>
        <end position="144"/>
    </location>
</feature>
<comment type="similarity">
    <text evidence="1">Belongs to the class-I aminoacyl-tRNA synthetase family.</text>
</comment>
<gene>
    <name evidence="13" type="ORF">YALI1_E29319g</name>
</gene>
<dbReference type="InterPro" id="IPR009080">
    <property type="entry name" value="tRNAsynth_Ia_anticodon-bd"/>
</dbReference>
<dbReference type="GO" id="GO:0004823">
    <property type="term" value="F:leucine-tRNA ligase activity"/>
    <property type="evidence" value="ECO:0007669"/>
    <property type="project" value="UniProtKB-EC"/>
</dbReference>
<dbReference type="SUPFAM" id="SSF50677">
    <property type="entry name" value="ValRS/IleRS/LeuRS editing domain"/>
    <property type="match status" value="1"/>
</dbReference>
<organism evidence="13 14">
    <name type="scientific">Yarrowia lipolytica</name>
    <name type="common">Candida lipolytica</name>
    <dbReference type="NCBI Taxonomy" id="4952"/>
    <lineage>
        <taxon>Eukaryota</taxon>
        <taxon>Fungi</taxon>
        <taxon>Dikarya</taxon>
        <taxon>Ascomycota</taxon>
        <taxon>Saccharomycotina</taxon>
        <taxon>Dipodascomycetes</taxon>
        <taxon>Dipodascales</taxon>
        <taxon>Dipodascales incertae sedis</taxon>
        <taxon>Yarrowia</taxon>
    </lineage>
</organism>
<sequence>MQCAGETTKFHSQINLQLNFTFNQNMSADAGGKTLVLENTARRDALIDIEKKYQKIWKDEKAFEVNAPEDHSDLNGDDLRELHPKFFGSMAYPYMNGVLHAGHSFTLSKVEFAAGFARMQGKRALFPLGFHCTGMPIKACADKLVREIEMFGPNFDQNLPTGEEEEEEAPKAVAEKVDPTKFKAKKSKAVAKAGTSKFQHEIMMQLGIPREEVKNFADADYWLKHFPPLCQEDCDNFGARIDWRRSFVTTETNPYYDAFVRWQVRKLKDLGKIKFGERYTIYSAKDGQPCMDHDRASGEGVNPQEYTGIKIKVLEFPEAAKETLAQVGFDVNAPTYLVAATLRPETMYGQTCCFVSPKIRYGIFDAGNGEFYITTERAFKNMSFQKLTPKRGEYAPVCEIDGSDLIGARIKAPLAVHPELRVLPMETIIATKGTGVVTCVPSDSPDDYITYQDLRNKPEYYKIQKEWTDAQPVGIIQTPNYGNLTAEKLVQDLKIRSPKDKDLLTKAKEIAYKEGFYQGVMCIGKYSGQKVEEAKPKTKEDMVAAGEAFTYNEPEGPVTSRSGDDCIVSLEDQWYMDYGEEQWKERALECLEQMNVFSEETRNQFKGTLGWLKNWALSRTYGLGTKIPWDDKYLVESLSDSTIYMAYYTIAHFLHSDIEGQKPGLLNVTPEDMTDDVFDYVFLRSDTKPEGLDAAKLDAMRREFDYFYPVDIRVSGKDLIPNHLTFFIYCHTAMFPKRVWPKGIRANGHLLLNHEKMSKSTGNFMTLKQIVEKFGADASRIALADAGDTFEDANFDEANANAAILRLYTLKEWAEEMVKDTSLRTDGNNFLDQTFENEMNMLIEEAAAHYAECNYKYALKSGLFDFMSARDYYRDSSSATGGMRKDLVLRFIESQALMLAPVAPHFAEYIYRDVLGKKGSVQSTLFPKASKPIDAGLTASLNYVRDLCRAVREAEGAALKKKSKKGPSFDAKKPAKLTVYVASAFPEWQSAYIDLLQDALKNLTIDTPAFKQNVAKLGDVKRGMQYVQHIKSRINSGEAADVVFNRKLVFDEIETVKQVTDLIKRSAQATTLEQLQLVSIKEGETEGTDLITGEKVEVPNVKATQDAVPGSPGLTLANIE</sequence>
<protein>
    <recommendedName>
        <fullName evidence="2">leucine--tRNA ligase</fullName>
        <ecNumber evidence="2">6.1.1.4</ecNumber>
    </recommendedName>
    <alternativeName>
        <fullName evidence="8">Leucyl-tRNA synthetase</fullName>
    </alternativeName>
</protein>
<evidence type="ECO:0000313" key="13">
    <source>
        <dbReference type="EMBL" id="AOW05922.1"/>
    </source>
</evidence>
<evidence type="ECO:0000256" key="2">
    <source>
        <dbReference type="ARBA" id="ARBA00013164"/>
    </source>
</evidence>
<keyword evidence="4" id="KW-0547">Nucleotide-binding</keyword>
<dbReference type="GeneID" id="2912657"/>
<keyword evidence="3" id="KW-0436">Ligase</keyword>
<dbReference type="Pfam" id="PF08264">
    <property type="entry name" value="Anticodon_1"/>
    <property type="match status" value="1"/>
</dbReference>
<feature type="domain" description="Aminoacyl-tRNA synthetase class Ia" evidence="11">
    <location>
        <begin position="222"/>
        <end position="795"/>
    </location>
</feature>
<evidence type="ECO:0000256" key="6">
    <source>
        <dbReference type="ARBA" id="ARBA00022917"/>
    </source>
</evidence>
<accession>A0A1D8NJV2</accession>
<dbReference type="Pfam" id="PF00133">
    <property type="entry name" value="tRNA-synt_1"/>
    <property type="match status" value="2"/>
</dbReference>
<evidence type="ECO:0000256" key="10">
    <source>
        <dbReference type="SAM" id="MobiDB-lite"/>
    </source>
</evidence>
<feature type="domain" description="Methionyl/Valyl/Leucyl/Isoleucyl-tRNA synthetase anticodon-binding" evidence="12">
    <location>
        <begin position="832"/>
        <end position="962"/>
    </location>
</feature>
<evidence type="ECO:0000256" key="9">
    <source>
        <dbReference type="ARBA" id="ARBA00047469"/>
    </source>
</evidence>
<reference evidence="13 14" key="1">
    <citation type="journal article" date="2016" name="PLoS ONE">
        <title>Sequence Assembly of Yarrowia lipolytica Strain W29/CLIB89 Shows Transposable Element Diversity.</title>
        <authorList>
            <person name="Magnan C."/>
            <person name="Yu J."/>
            <person name="Chang I."/>
            <person name="Jahn E."/>
            <person name="Kanomata Y."/>
            <person name="Wu J."/>
            <person name="Zeller M."/>
            <person name="Oakes M."/>
            <person name="Baldi P."/>
            <person name="Sandmeyer S."/>
        </authorList>
    </citation>
    <scope>NUCLEOTIDE SEQUENCE [LARGE SCALE GENOMIC DNA]</scope>
    <source>
        <strain evidence="14">CLIB89(W29)</strain>
    </source>
</reference>
<dbReference type="RefSeq" id="XP_504360.2">
    <property type="nucleotide sequence ID" value="XM_504360.2"/>
</dbReference>
<dbReference type="eggNOG" id="KOG0437">
    <property type="taxonomic scope" value="Eukaryota"/>
</dbReference>
<dbReference type="InterPro" id="IPR014729">
    <property type="entry name" value="Rossmann-like_a/b/a_fold"/>
</dbReference>
<keyword evidence="5" id="KW-0067">ATP-binding</keyword>
<dbReference type="GO" id="GO:0005524">
    <property type="term" value="F:ATP binding"/>
    <property type="evidence" value="ECO:0007669"/>
    <property type="project" value="UniProtKB-KW"/>
</dbReference>
<name>A0A1D8NJV2_YARLL</name>
<evidence type="ECO:0000256" key="5">
    <source>
        <dbReference type="ARBA" id="ARBA00022840"/>
    </source>
</evidence>
<dbReference type="KEGG" id="yli:2912657"/>
<dbReference type="InterPro" id="IPR009008">
    <property type="entry name" value="Val/Leu/Ile-tRNA-synth_edit"/>
</dbReference>
<dbReference type="GO" id="GO:0002161">
    <property type="term" value="F:aminoacyl-tRNA deacylase activity"/>
    <property type="evidence" value="ECO:0007669"/>
    <property type="project" value="InterPro"/>
</dbReference>
<evidence type="ECO:0000259" key="12">
    <source>
        <dbReference type="Pfam" id="PF08264"/>
    </source>
</evidence>
<dbReference type="EMBL" id="CP017557">
    <property type="protein sequence ID" value="AOW05922.1"/>
    <property type="molecule type" value="Genomic_DNA"/>
</dbReference>
<evidence type="ECO:0000259" key="11">
    <source>
        <dbReference type="Pfam" id="PF00133"/>
    </source>
</evidence>
<dbReference type="PANTHER" id="PTHR45794:SF1">
    <property type="entry name" value="LEUCINE--TRNA LIGASE, CYTOPLASMIC"/>
    <property type="match status" value="1"/>
</dbReference>
<dbReference type="SUPFAM" id="SSF47323">
    <property type="entry name" value="Anticodon-binding domain of a subclass of class I aminoacyl-tRNA synthetases"/>
    <property type="match status" value="1"/>
</dbReference>
<dbReference type="AlphaFoldDB" id="A0A1D8NJV2"/>
<dbReference type="VEuPathDB" id="FungiDB:YALI0_E24607g"/>
<dbReference type="SUPFAM" id="SSF52374">
    <property type="entry name" value="Nucleotidylyl transferase"/>
    <property type="match status" value="1"/>
</dbReference>
<dbReference type="EC" id="6.1.1.4" evidence="2"/>
<dbReference type="NCBIfam" id="TIGR00395">
    <property type="entry name" value="leuS_arch"/>
    <property type="match status" value="1"/>
</dbReference>
<evidence type="ECO:0000256" key="7">
    <source>
        <dbReference type="ARBA" id="ARBA00023146"/>
    </source>
</evidence>
<evidence type="ECO:0000313" key="14">
    <source>
        <dbReference type="Proteomes" id="UP000182444"/>
    </source>
</evidence>
<dbReference type="PANTHER" id="PTHR45794">
    <property type="entry name" value="LEUCYL-TRNA SYNTHETASE"/>
    <property type="match status" value="1"/>
</dbReference>
<dbReference type="Proteomes" id="UP000182444">
    <property type="component" value="Chromosome 1E"/>
</dbReference>
<evidence type="ECO:0000256" key="8">
    <source>
        <dbReference type="ARBA" id="ARBA00030520"/>
    </source>
</evidence>
<evidence type="ECO:0000256" key="4">
    <source>
        <dbReference type="ARBA" id="ARBA00022741"/>
    </source>
</evidence>